<gene>
    <name evidence="2" type="ORF">GCM10022223_27400</name>
</gene>
<dbReference type="Proteomes" id="UP001501074">
    <property type="component" value="Unassembled WGS sequence"/>
</dbReference>
<sequence length="82" mass="9164">MTGMTKGQRYRIIGWSVFAFLGLLRAAYGVAQGYEFGILLGVLWCAFGAWKAWSEATIVDEQVLAGGRLRKQPDRPAKTKRK</sequence>
<comment type="caution">
    <text evidence="2">The sequence shown here is derived from an EMBL/GenBank/DDBJ whole genome shotgun (WGS) entry which is preliminary data.</text>
</comment>
<reference evidence="3" key="1">
    <citation type="journal article" date="2019" name="Int. J. Syst. Evol. Microbiol.">
        <title>The Global Catalogue of Microorganisms (GCM) 10K type strain sequencing project: providing services to taxonomists for standard genome sequencing and annotation.</title>
        <authorList>
            <consortium name="The Broad Institute Genomics Platform"/>
            <consortium name="The Broad Institute Genome Sequencing Center for Infectious Disease"/>
            <person name="Wu L."/>
            <person name="Ma J."/>
        </authorList>
    </citation>
    <scope>NUCLEOTIDE SEQUENCE [LARGE SCALE GENOMIC DNA]</scope>
    <source>
        <strain evidence="3">JCM 16902</strain>
    </source>
</reference>
<evidence type="ECO:0000313" key="3">
    <source>
        <dbReference type="Proteomes" id="UP001501074"/>
    </source>
</evidence>
<name>A0ABP6ZIJ8_9ACTN</name>
<feature type="transmembrane region" description="Helical" evidence="1">
    <location>
        <begin position="12"/>
        <end position="30"/>
    </location>
</feature>
<keyword evidence="1" id="KW-0812">Transmembrane</keyword>
<evidence type="ECO:0000313" key="2">
    <source>
        <dbReference type="EMBL" id="GAA3609851.1"/>
    </source>
</evidence>
<keyword evidence="3" id="KW-1185">Reference proteome</keyword>
<proteinExistence type="predicted"/>
<dbReference type="EMBL" id="BAAAZO010000003">
    <property type="protein sequence ID" value="GAA3609851.1"/>
    <property type="molecule type" value="Genomic_DNA"/>
</dbReference>
<keyword evidence="1" id="KW-1133">Transmembrane helix</keyword>
<protein>
    <submittedName>
        <fullName evidence="2">Uncharacterized protein</fullName>
    </submittedName>
</protein>
<organism evidence="2 3">
    <name type="scientific">Kineosporia mesophila</name>
    <dbReference type="NCBI Taxonomy" id="566012"/>
    <lineage>
        <taxon>Bacteria</taxon>
        <taxon>Bacillati</taxon>
        <taxon>Actinomycetota</taxon>
        <taxon>Actinomycetes</taxon>
        <taxon>Kineosporiales</taxon>
        <taxon>Kineosporiaceae</taxon>
        <taxon>Kineosporia</taxon>
    </lineage>
</organism>
<accession>A0ABP6ZIJ8</accession>
<keyword evidence="1" id="KW-0472">Membrane</keyword>
<evidence type="ECO:0000256" key="1">
    <source>
        <dbReference type="SAM" id="Phobius"/>
    </source>
</evidence>